<protein>
    <submittedName>
        <fullName evidence="2">Uncharacterized protein</fullName>
    </submittedName>
</protein>
<dbReference type="AlphaFoldDB" id="A0A8T0L0A4"/>
<keyword evidence="1" id="KW-1133">Transmembrane helix</keyword>
<evidence type="ECO:0000313" key="3">
    <source>
        <dbReference type="Proteomes" id="UP000743370"/>
    </source>
</evidence>
<proteinExistence type="predicted"/>
<reference evidence="2 3" key="1">
    <citation type="submission" date="2020-05" db="EMBL/GenBank/DDBJ databases">
        <title>Vigna angularis (adzuki bean) Var. LongXiaoDou No. 4 denovo assembly.</title>
        <authorList>
            <person name="Xiang H."/>
        </authorList>
    </citation>
    <scope>NUCLEOTIDE SEQUENCE [LARGE SCALE GENOMIC DNA]</scope>
    <source>
        <tissue evidence="2">Leaf</tissue>
    </source>
</reference>
<dbReference type="EMBL" id="JABFOF010000002">
    <property type="protein sequence ID" value="KAG2405139.1"/>
    <property type="molecule type" value="Genomic_DNA"/>
</dbReference>
<sequence length="49" mass="5572">MREEERAPTILLQGILHKEGVLSLFCHLEVILGFLLLICQQDAVQHCVN</sequence>
<feature type="transmembrane region" description="Helical" evidence="1">
    <location>
        <begin position="21"/>
        <end position="38"/>
    </location>
</feature>
<dbReference type="Proteomes" id="UP000743370">
    <property type="component" value="Unassembled WGS sequence"/>
</dbReference>
<keyword evidence="1" id="KW-0472">Membrane</keyword>
<gene>
    <name evidence="2" type="ORF">HKW66_Vig0043940</name>
</gene>
<evidence type="ECO:0000313" key="2">
    <source>
        <dbReference type="EMBL" id="KAG2405139.1"/>
    </source>
</evidence>
<organism evidence="2 3">
    <name type="scientific">Phaseolus angularis</name>
    <name type="common">Azuki bean</name>
    <name type="synonym">Vigna angularis</name>
    <dbReference type="NCBI Taxonomy" id="3914"/>
    <lineage>
        <taxon>Eukaryota</taxon>
        <taxon>Viridiplantae</taxon>
        <taxon>Streptophyta</taxon>
        <taxon>Embryophyta</taxon>
        <taxon>Tracheophyta</taxon>
        <taxon>Spermatophyta</taxon>
        <taxon>Magnoliopsida</taxon>
        <taxon>eudicotyledons</taxon>
        <taxon>Gunneridae</taxon>
        <taxon>Pentapetalae</taxon>
        <taxon>rosids</taxon>
        <taxon>fabids</taxon>
        <taxon>Fabales</taxon>
        <taxon>Fabaceae</taxon>
        <taxon>Papilionoideae</taxon>
        <taxon>50 kb inversion clade</taxon>
        <taxon>NPAAA clade</taxon>
        <taxon>indigoferoid/millettioid clade</taxon>
        <taxon>Phaseoleae</taxon>
        <taxon>Vigna</taxon>
    </lineage>
</organism>
<name>A0A8T0L0A4_PHAAN</name>
<evidence type="ECO:0000256" key="1">
    <source>
        <dbReference type="SAM" id="Phobius"/>
    </source>
</evidence>
<accession>A0A8T0L0A4</accession>
<comment type="caution">
    <text evidence="2">The sequence shown here is derived from an EMBL/GenBank/DDBJ whole genome shotgun (WGS) entry which is preliminary data.</text>
</comment>
<keyword evidence="1" id="KW-0812">Transmembrane</keyword>